<reference evidence="3 4" key="1">
    <citation type="submission" date="2018-11" db="EMBL/GenBank/DDBJ databases">
        <authorList>
            <person name="Na S.W."/>
            <person name="Baik M."/>
        </authorList>
    </citation>
    <scope>NUCLEOTIDE SEQUENCE [LARGE SCALE GENOMIC DNA]</scope>
    <source>
        <strain evidence="3 4">E39</strain>
    </source>
</reference>
<gene>
    <name evidence="3" type="ORF">C7Y71_005860</name>
</gene>
<keyword evidence="3" id="KW-0547">Nucleotide-binding</keyword>
<feature type="domain" description="Helicase/UvrB N-terminal" evidence="2">
    <location>
        <begin position="4"/>
        <end position="183"/>
    </location>
</feature>
<dbReference type="REBASE" id="364080">
    <property type="entry name" value="AspE39ORF5855P"/>
</dbReference>
<keyword evidence="3" id="KW-0347">Helicase</keyword>
<keyword evidence="3" id="KW-0067">ATP-binding</keyword>
<keyword evidence="4" id="KW-1185">Reference proteome</keyword>
<dbReference type="Gene3D" id="3.40.50.300">
    <property type="entry name" value="P-loop containing nucleotide triphosphate hydrolases"/>
    <property type="match status" value="1"/>
</dbReference>
<keyword evidence="1" id="KW-0175">Coiled coil</keyword>
<feature type="coiled-coil region" evidence="1">
    <location>
        <begin position="748"/>
        <end position="810"/>
    </location>
</feature>
<dbReference type="SUPFAM" id="SSF52540">
    <property type="entry name" value="P-loop containing nucleoside triphosphate hydrolases"/>
    <property type="match status" value="2"/>
</dbReference>
<evidence type="ECO:0000259" key="2">
    <source>
        <dbReference type="Pfam" id="PF04851"/>
    </source>
</evidence>
<dbReference type="EMBL" id="CP033459">
    <property type="protein sequence ID" value="QFQ12576.1"/>
    <property type="molecule type" value="Genomic_DNA"/>
</dbReference>
<evidence type="ECO:0000313" key="4">
    <source>
        <dbReference type="Proteomes" id="UP000249375"/>
    </source>
</evidence>
<dbReference type="AlphaFoldDB" id="A0A5P8E6L9"/>
<evidence type="ECO:0000256" key="1">
    <source>
        <dbReference type="SAM" id="Coils"/>
    </source>
</evidence>
<dbReference type="RefSeq" id="WP_111899382.1">
    <property type="nucleotide sequence ID" value="NZ_CP033459.1"/>
</dbReference>
<keyword evidence="3" id="KW-0378">Hydrolase</keyword>
<sequence length="959" mass="111715">MKEIPYQKDYISKLANTAKELITDEYRDSATIVFKAPTGSGKTYMVSQALSQMVKDNPDFAFSFIWISVNNLHEQSLNSLSRYFEDERLLECITNMDLNDNTIEQNQIMFINWESINKENSLFRVDNEQNWNLQSVVENTKDIGNTIVLLIDESHRNASTDKSKELIDIISPRLIIEVTATPKNTSGTLIDIPLRRVIDEGMIKKEVHINDEKPSSIKNNEDILTMALRKRIQLQTAYRSLGKDINPLLLVQIPNKRPNDVINPEDEIIGFLSEQGLTVQNGKVALWLSEDHRNKEEVELNSSPVDVLIFKEAIALGWDCPRASILFLQREWNNERYEFNIQTLGRIMRMPEQTHYDDKPELNYGYVYTASDNFTIVEDLAKDYVSQQRLTIDHDIYSSRPKLFSEHIRRKRELTRLSGDFKTVFFQAAQEYELKDKINCDVTQISKTIKLDAIFSEVDKEQAAKFKDKKQIVRSKVEIQSMYDGFLRKMVNPYEISRSQSILKTAIRSWFKNVLNIADDDVIQLIVMSSSQNNNAHFKQVIEEAKGLYKNLPTKKDEITKNENWEVPNSVDIFSNCEEVRPSAKSILKQEDTGCFIAKKDKNGKTELSTPEKTFISNLEEADDYLQWWYKNGKSESKYFCIAYQKEDGFYYGFFPDFILKTKKETIIIEIKDDKDFKADNYYKLLAGKQYLERLESEEKVRFYILSPNCYYDFFKKLNDMDLDNYESIYEHNLRKFIKSQQLQIQDKMKSNEKLTKLEEEYRELFEEYDKSVSALDDEKQKRELLELDLEEARIIIEQYKTNLDVLSNVSKPSTNTIGKIGIDSPFHICILGEVSNQSQIRYELNSYFAKIGVSTTEWDVDFISNTKLENANIYKSLQKGQTKYDLIVIGQIHHHSGKGNQKANIISELKKEKYIPFIVGSSPKDVLTPDKLIEQLNKYLLDNFKQTIELCVIKNNIF</sequence>
<dbReference type="GO" id="GO:0005524">
    <property type="term" value="F:ATP binding"/>
    <property type="evidence" value="ECO:0007669"/>
    <property type="project" value="InterPro"/>
</dbReference>
<dbReference type="GO" id="GO:0004386">
    <property type="term" value="F:helicase activity"/>
    <property type="evidence" value="ECO:0007669"/>
    <property type="project" value="UniProtKB-KW"/>
</dbReference>
<accession>A0A5P8E6L9</accession>
<dbReference type="Proteomes" id="UP000249375">
    <property type="component" value="Chromosome"/>
</dbReference>
<protein>
    <submittedName>
        <fullName evidence="3">DEAD/DEAH box helicase</fullName>
    </submittedName>
</protein>
<organism evidence="3 4">
    <name type="scientific">Pseudoprevotella muciniphila</name>
    <dbReference type="NCBI Taxonomy" id="2133944"/>
    <lineage>
        <taxon>Bacteria</taxon>
        <taxon>Pseudomonadati</taxon>
        <taxon>Bacteroidota</taxon>
        <taxon>Bacteroidia</taxon>
        <taxon>Bacteroidales</taxon>
        <taxon>Prevotellaceae</taxon>
        <taxon>Pseudoprevotella</taxon>
    </lineage>
</organism>
<proteinExistence type="predicted"/>
<dbReference type="GO" id="GO:0003677">
    <property type="term" value="F:DNA binding"/>
    <property type="evidence" value="ECO:0007669"/>
    <property type="project" value="InterPro"/>
</dbReference>
<dbReference type="OrthoDB" id="9804145at2"/>
<dbReference type="InterPro" id="IPR027417">
    <property type="entry name" value="P-loop_NTPase"/>
</dbReference>
<dbReference type="InterPro" id="IPR006935">
    <property type="entry name" value="Helicase/UvrB_N"/>
</dbReference>
<dbReference type="Pfam" id="PF04851">
    <property type="entry name" value="ResIII"/>
    <property type="match status" value="1"/>
</dbReference>
<dbReference type="KEGG" id="alq:C7Y71_005860"/>
<dbReference type="GO" id="GO:0016787">
    <property type="term" value="F:hydrolase activity"/>
    <property type="evidence" value="ECO:0007669"/>
    <property type="project" value="InterPro"/>
</dbReference>
<name>A0A5P8E6L9_9BACT</name>
<evidence type="ECO:0000313" key="3">
    <source>
        <dbReference type="EMBL" id="QFQ12576.1"/>
    </source>
</evidence>